<comment type="caution">
    <text evidence="3">The sequence shown here is derived from an EMBL/GenBank/DDBJ whole genome shotgun (WGS) entry which is preliminary data.</text>
</comment>
<dbReference type="EMBL" id="NHSD01000235">
    <property type="protein sequence ID" value="MBK5927344.1"/>
    <property type="molecule type" value="Genomic_DNA"/>
</dbReference>
<dbReference type="Gene3D" id="3.50.50.60">
    <property type="entry name" value="FAD/NAD(P)-binding domain"/>
    <property type="match status" value="2"/>
</dbReference>
<accession>A0A934WJ04</accession>
<keyword evidence="1" id="KW-0560">Oxidoreductase</keyword>
<evidence type="ECO:0000313" key="3">
    <source>
        <dbReference type="EMBL" id="MBK5927344.1"/>
    </source>
</evidence>
<dbReference type="PANTHER" id="PTHR42949">
    <property type="entry name" value="ANAEROBIC GLYCEROL-3-PHOSPHATE DEHYDROGENASE SUBUNIT B"/>
    <property type="match status" value="1"/>
</dbReference>
<dbReference type="PRINTS" id="PR00368">
    <property type="entry name" value="FADPNR"/>
</dbReference>
<dbReference type="InterPro" id="IPR036188">
    <property type="entry name" value="FAD/NAD-bd_sf"/>
</dbReference>
<reference evidence="3" key="1">
    <citation type="submission" date="2017-05" db="EMBL/GenBank/DDBJ databases">
        <authorList>
            <person name="Imhoff J.F."/>
            <person name="Rahn T."/>
            <person name="Kuenzel S."/>
            <person name="Neulinger S.C."/>
        </authorList>
    </citation>
    <scope>NUCLEOTIDE SEQUENCE</scope>
    <source>
        <strain evidence="3">LMG 28126</strain>
    </source>
</reference>
<dbReference type="Proteomes" id="UP000706333">
    <property type="component" value="Unassembled WGS sequence"/>
</dbReference>
<dbReference type="PRINTS" id="PR00469">
    <property type="entry name" value="PNDRDTASEII"/>
</dbReference>
<protein>
    <submittedName>
        <fullName evidence="3">Pyridine nucleotide-disulfide oxidoreductase</fullName>
    </submittedName>
</protein>
<keyword evidence="4" id="KW-1185">Reference proteome</keyword>
<dbReference type="AlphaFoldDB" id="A0A934WJ04"/>
<dbReference type="PANTHER" id="PTHR42949:SF3">
    <property type="entry name" value="ANAEROBIC GLYCEROL-3-PHOSPHATE DEHYDROGENASE SUBUNIT B"/>
    <property type="match status" value="1"/>
</dbReference>
<dbReference type="InterPro" id="IPR023753">
    <property type="entry name" value="FAD/NAD-binding_dom"/>
</dbReference>
<evidence type="ECO:0000313" key="4">
    <source>
        <dbReference type="Proteomes" id="UP000706333"/>
    </source>
</evidence>
<feature type="domain" description="FAD/NAD(P)-binding" evidence="2">
    <location>
        <begin position="9"/>
        <end position="291"/>
    </location>
</feature>
<dbReference type="Pfam" id="PF07992">
    <property type="entry name" value="Pyr_redox_2"/>
    <property type="match status" value="1"/>
</dbReference>
<gene>
    <name evidence="3" type="ORF">CCR87_08395</name>
</gene>
<organism evidence="3 4">
    <name type="scientific">Rhodobaculum claviforme</name>
    <dbReference type="NCBI Taxonomy" id="1549854"/>
    <lineage>
        <taxon>Bacteria</taxon>
        <taxon>Pseudomonadati</taxon>
        <taxon>Pseudomonadota</taxon>
        <taxon>Alphaproteobacteria</taxon>
        <taxon>Rhodobacterales</taxon>
        <taxon>Paracoccaceae</taxon>
        <taxon>Rhodobaculum</taxon>
    </lineage>
</organism>
<dbReference type="RefSeq" id="WP_201157106.1">
    <property type="nucleotide sequence ID" value="NZ_NHSD01000235.1"/>
</dbReference>
<dbReference type="SUPFAM" id="SSF51905">
    <property type="entry name" value="FAD/NAD(P)-binding domain"/>
    <property type="match status" value="1"/>
</dbReference>
<evidence type="ECO:0000259" key="2">
    <source>
        <dbReference type="Pfam" id="PF07992"/>
    </source>
</evidence>
<proteinExistence type="predicted"/>
<dbReference type="GO" id="GO:0016491">
    <property type="term" value="F:oxidoreductase activity"/>
    <property type="evidence" value="ECO:0007669"/>
    <property type="project" value="UniProtKB-KW"/>
</dbReference>
<name>A0A934WJ04_9RHOB</name>
<dbReference type="InterPro" id="IPR051691">
    <property type="entry name" value="Metab_Enz_Cyan_OpOx_G3PDH"/>
</dbReference>
<evidence type="ECO:0000256" key="1">
    <source>
        <dbReference type="ARBA" id="ARBA00023002"/>
    </source>
</evidence>
<reference evidence="3" key="2">
    <citation type="journal article" date="2020" name="Microorganisms">
        <title>Osmotic Adaptation and Compatible Solute Biosynthesis of Phototrophic Bacteria as Revealed from Genome Analyses.</title>
        <authorList>
            <person name="Imhoff J.F."/>
            <person name="Rahn T."/>
            <person name="Kunzel S."/>
            <person name="Keller A."/>
            <person name="Neulinger S.C."/>
        </authorList>
    </citation>
    <scope>NUCLEOTIDE SEQUENCE</scope>
    <source>
        <strain evidence="3">LMG 28126</strain>
    </source>
</reference>
<sequence length="407" mass="41948">MDAEVPEADVLVVGSGPAGLSAAIALRGLGVARVVVLEREDTPGGIPRHCAHPPYGLREFGRLMTGPTYARRLVAQARAAGVEIRAATSVTALHPGGVVAVTSDAGPATWHARAVLLATGVREGTRAARLIGGTRPGGVTSTGALQGMVHLAGVAPFRRPAILGTEMVAFSAILTCRAHAIRPVAMIEPGPRTVARWPAAALPRALGIPVHYATTVAAIEGGARVTGVVLDTPSGRRRIAADGLIVSGGFRPEASLLAGSHLARDPATGGPEVDAHGRLSDPAYFAAGNLLHPVETAGWCWHEGRRIAQSIARGLRGALPPPGQGRILLSGPLAYATPLRLSDPAGAALDRLILRMARPARGRLSLRVAGHEVAGRSLSARPERRLFLPLPPADGRAVSVVFDEGAG</sequence>